<proteinExistence type="predicted"/>
<feature type="non-terminal residue" evidence="2">
    <location>
        <position position="1"/>
    </location>
</feature>
<protein>
    <recommendedName>
        <fullName evidence="1">Transposable element P transposase-like GTP-binding insertion domain-containing protein</fullName>
    </recommendedName>
</protein>
<reference evidence="2 3" key="1">
    <citation type="submission" date="2023-01" db="EMBL/GenBank/DDBJ databases">
        <authorList>
            <person name="Whitehead M."/>
        </authorList>
    </citation>
    <scope>NUCLEOTIDE SEQUENCE [LARGE SCALE GENOMIC DNA]</scope>
</reference>
<evidence type="ECO:0000259" key="1">
    <source>
        <dbReference type="Pfam" id="PF21788"/>
    </source>
</evidence>
<comment type="caution">
    <text evidence="2">The sequence shown here is derived from an EMBL/GenBank/DDBJ whole genome shotgun (WGS) entry which is preliminary data.</text>
</comment>
<name>A0AAV0Y588_9HEMI</name>
<dbReference type="Pfam" id="PF21788">
    <property type="entry name" value="TNP-like_GBD"/>
    <property type="match status" value="1"/>
</dbReference>
<organism evidence="2 3">
    <name type="scientific">Macrosiphum euphorbiae</name>
    <name type="common">potato aphid</name>
    <dbReference type="NCBI Taxonomy" id="13131"/>
    <lineage>
        <taxon>Eukaryota</taxon>
        <taxon>Metazoa</taxon>
        <taxon>Ecdysozoa</taxon>
        <taxon>Arthropoda</taxon>
        <taxon>Hexapoda</taxon>
        <taxon>Insecta</taxon>
        <taxon>Pterygota</taxon>
        <taxon>Neoptera</taxon>
        <taxon>Paraneoptera</taxon>
        <taxon>Hemiptera</taxon>
        <taxon>Sternorrhyncha</taxon>
        <taxon>Aphidomorpha</taxon>
        <taxon>Aphidoidea</taxon>
        <taxon>Aphididae</taxon>
        <taxon>Macrosiphini</taxon>
        <taxon>Macrosiphum</taxon>
    </lineage>
</organism>
<evidence type="ECO:0000313" key="2">
    <source>
        <dbReference type="EMBL" id="CAI6376094.1"/>
    </source>
</evidence>
<sequence length="168" mass="19138">SIITDIITKSESIGLKVMAITSDMGSSNQRLWKHWNITAGKYCKVTNSIPHPIDSNRKLFVIADVPHLFKNIKNMLMTNKVLFISKEIQEKYELPTNIVCSDHIQDIINYQDQLHFHLAPKLSQDDLVPSHFQKMKVGKSTNVISHDVCSALRYLADELSKPEYLTTA</sequence>
<dbReference type="Proteomes" id="UP001160148">
    <property type="component" value="Unassembled WGS sequence"/>
</dbReference>
<feature type="domain" description="Transposable element P transposase-like GTP-binding insertion" evidence="1">
    <location>
        <begin position="67"/>
        <end position="163"/>
    </location>
</feature>
<evidence type="ECO:0000313" key="3">
    <source>
        <dbReference type="Proteomes" id="UP001160148"/>
    </source>
</evidence>
<dbReference type="InterPro" id="IPR048366">
    <property type="entry name" value="TNP-like_GBD"/>
</dbReference>
<dbReference type="AlphaFoldDB" id="A0AAV0Y588"/>
<keyword evidence="3" id="KW-1185">Reference proteome</keyword>
<accession>A0AAV0Y588</accession>
<gene>
    <name evidence="2" type="ORF">MEUPH1_LOCUS29508</name>
</gene>
<dbReference type="EMBL" id="CARXXK010001424">
    <property type="protein sequence ID" value="CAI6376094.1"/>
    <property type="molecule type" value="Genomic_DNA"/>
</dbReference>